<feature type="region of interest" description="Disordered" evidence="1">
    <location>
        <begin position="1"/>
        <end position="29"/>
    </location>
</feature>
<dbReference type="OrthoDB" id="1607513at2759"/>
<comment type="caution">
    <text evidence="2">The sequence shown here is derived from an EMBL/GenBank/DDBJ whole genome shotgun (WGS) entry which is preliminary data.</text>
</comment>
<dbReference type="AlphaFoldDB" id="A0A9Q1FSC1"/>
<proteinExistence type="predicted"/>
<gene>
    <name evidence="2" type="ORF">SKAU_G00136090</name>
</gene>
<keyword evidence="3" id="KW-1185">Reference proteome</keyword>
<name>A0A9Q1FSC1_SYNKA</name>
<evidence type="ECO:0000313" key="2">
    <source>
        <dbReference type="EMBL" id="KAJ8364778.1"/>
    </source>
</evidence>
<dbReference type="EMBL" id="JAINUF010000004">
    <property type="protein sequence ID" value="KAJ8364778.1"/>
    <property type="molecule type" value="Genomic_DNA"/>
</dbReference>
<evidence type="ECO:0000313" key="3">
    <source>
        <dbReference type="Proteomes" id="UP001152622"/>
    </source>
</evidence>
<accession>A0A9Q1FSC1</accession>
<evidence type="ECO:0000256" key="1">
    <source>
        <dbReference type="SAM" id="MobiDB-lite"/>
    </source>
</evidence>
<organism evidence="2 3">
    <name type="scientific">Synaphobranchus kaupii</name>
    <name type="common">Kaup's arrowtooth eel</name>
    <dbReference type="NCBI Taxonomy" id="118154"/>
    <lineage>
        <taxon>Eukaryota</taxon>
        <taxon>Metazoa</taxon>
        <taxon>Chordata</taxon>
        <taxon>Craniata</taxon>
        <taxon>Vertebrata</taxon>
        <taxon>Euteleostomi</taxon>
        <taxon>Actinopterygii</taxon>
        <taxon>Neopterygii</taxon>
        <taxon>Teleostei</taxon>
        <taxon>Anguilliformes</taxon>
        <taxon>Synaphobranchidae</taxon>
        <taxon>Synaphobranchus</taxon>
    </lineage>
</organism>
<protein>
    <submittedName>
        <fullName evidence="2">Uncharacterized protein</fullName>
    </submittedName>
</protein>
<reference evidence="2" key="1">
    <citation type="journal article" date="2023" name="Science">
        <title>Genome structures resolve the early diversification of teleost fishes.</title>
        <authorList>
            <person name="Parey E."/>
            <person name="Louis A."/>
            <person name="Montfort J."/>
            <person name="Bouchez O."/>
            <person name="Roques C."/>
            <person name="Iampietro C."/>
            <person name="Lluch J."/>
            <person name="Castinel A."/>
            <person name="Donnadieu C."/>
            <person name="Desvignes T."/>
            <person name="Floi Bucao C."/>
            <person name="Jouanno E."/>
            <person name="Wen M."/>
            <person name="Mejri S."/>
            <person name="Dirks R."/>
            <person name="Jansen H."/>
            <person name="Henkel C."/>
            <person name="Chen W.J."/>
            <person name="Zahm M."/>
            <person name="Cabau C."/>
            <person name="Klopp C."/>
            <person name="Thompson A.W."/>
            <person name="Robinson-Rechavi M."/>
            <person name="Braasch I."/>
            <person name="Lecointre G."/>
            <person name="Bobe J."/>
            <person name="Postlethwait J.H."/>
            <person name="Berthelot C."/>
            <person name="Roest Crollius H."/>
            <person name="Guiguen Y."/>
        </authorList>
    </citation>
    <scope>NUCLEOTIDE SEQUENCE</scope>
    <source>
        <strain evidence="2">WJC10195</strain>
    </source>
</reference>
<dbReference type="Proteomes" id="UP001152622">
    <property type="component" value="Chromosome 4"/>
</dbReference>
<sequence>MCGEVSESDSDGDESDLEEERGLDDSEPELNDILQDAYFSKCQRMPCLAHTLQLSLEDAMKRSEPVLNRARRLVHLVRKSSVANEKIIDKCGKISSETV</sequence>